<dbReference type="InterPro" id="IPR029479">
    <property type="entry name" value="Nitroreductase"/>
</dbReference>
<evidence type="ECO:0000256" key="3">
    <source>
        <dbReference type="ARBA" id="ARBA00022643"/>
    </source>
</evidence>
<dbReference type="EC" id="1.5.1.38" evidence="7"/>
<dbReference type="InterPro" id="IPR016446">
    <property type="entry name" value="Flavin_OxRdtase_Frp"/>
</dbReference>
<evidence type="ECO:0000256" key="1">
    <source>
        <dbReference type="ARBA" id="ARBA00008366"/>
    </source>
</evidence>
<dbReference type="EC" id="1.-.-.-" evidence="7"/>
<protein>
    <submittedName>
        <fullName evidence="7">Nitroreductase/FMN reductase (NADPH)</fullName>
        <ecNumber evidence="7">1.-.-.-</ecNumber>
        <ecNumber evidence="7">1.5.1.38</ecNumber>
    </submittedName>
</protein>
<dbReference type="Pfam" id="PF00881">
    <property type="entry name" value="Nitroreductase"/>
    <property type="match status" value="1"/>
</dbReference>
<reference evidence="7 8" key="1">
    <citation type="submission" date="2021-03" db="EMBL/GenBank/DDBJ databases">
        <title>Genomic Encyclopedia of Type Strains, Phase IV (KMG-IV): sequencing the most valuable type-strain genomes for metagenomic binning, comparative biology and taxonomic classification.</title>
        <authorList>
            <person name="Goeker M."/>
        </authorList>
    </citation>
    <scope>NUCLEOTIDE SEQUENCE [LARGE SCALE GENOMIC DNA]</scope>
    <source>
        <strain evidence="7 8">DSM 24004</strain>
    </source>
</reference>
<dbReference type="Gene3D" id="3.40.109.10">
    <property type="entry name" value="NADH Oxidase"/>
    <property type="match status" value="1"/>
</dbReference>
<accession>A0ABS4G982</accession>
<organism evidence="7 8">
    <name type="scientific">Sedimentibacter acidaminivorans</name>
    <dbReference type="NCBI Taxonomy" id="913099"/>
    <lineage>
        <taxon>Bacteria</taxon>
        <taxon>Bacillati</taxon>
        <taxon>Bacillota</taxon>
        <taxon>Tissierellia</taxon>
        <taxon>Sedimentibacter</taxon>
    </lineage>
</organism>
<evidence type="ECO:0000313" key="8">
    <source>
        <dbReference type="Proteomes" id="UP001519342"/>
    </source>
</evidence>
<evidence type="ECO:0000256" key="2">
    <source>
        <dbReference type="ARBA" id="ARBA00022630"/>
    </source>
</evidence>
<dbReference type="SUPFAM" id="SSF55469">
    <property type="entry name" value="FMN-dependent nitroreductase-like"/>
    <property type="match status" value="1"/>
</dbReference>
<dbReference type="InterPro" id="IPR000415">
    <property type="entry name" value="Nitroreductase-like"/>
</dbReference>
<sequence>MNETINLLLNHMSIRRYKDKPIDRETVDTIIKCAQMAPTSSHFQAYTIIEVREQSKKNMLSEIAGDQTWVTKAPLVLLFCADLNRGKKYFKETDKEVFSNTESYTVAVVDASLAMQKAYIASESLGLGGVVVGGIRNDVEAISKEFKLPDMVAPLFLLCLGYPDEIPGLKPRLPQEEIHKINFYDDVKQDQLINEFDETVSKYYMERTNGKINDNWTSRCGKALMAKNRDSVGTFFRKIGLLKK</sequence>
<dbReference type="RefSeq" id="WP_209510010.1">
    <property type="nucleotide sequence ID" value="NZ_JAGGKS010000001.1"/>
</dbReference>
<dbReference type="GO" id="GO:0052873">
    <property type="term" value="F:FMN reductase (NADPH) activity"/>
    <property type="evidence" value="ECO:0007669"/>
    <property type="project" value="UniProtKB-EC"/>
</dbReference>
<dbReference type="EMBL" id="JAGGKS010000001">
    <property type="protein sequence ID" value="MBP1924229.1"/>
    <property type="molecule type" value="Genomic_DNA"/>
</dbReference>
<name>A0ABS4G982_9FIRM</name>
<evidence type="ECO:0000256" key="4">
    <source>
        <dbReference type="ARBA" id="ARBA00023002"/>
    </source>
</evidence>
<proteinExistence type="inferred from homology"/>
<dbReference type="PANTHER" id="PTHR43425">
    <property type="entry name" value="OXYGEN-INSENSITIVE NADPH NITROREDUCTASE"/>
    <property type="match status" value="1"/>
</dbReference>
<dbReference type="PANTHER" id="PTHR43425:SF2">
    <property type="entry name" value="OXYGEN-INSENSITIVE NADPH NITROREDUCTASE"/>
    <property type="match status" value="1"/>
</dbReference>
<gene>
    <name evidence="7" type="ORF">J2Z76_000082</name>
</gene>
<comment type="caution">
    <text evidence="7">The sequence shown here is derived from an EMBL/GenBank/DDBJ whole genome shotgun (WGS) entry which is preliminary data.</text>
</comment>
<evidence type="ECO:0000313" key="7">
    <source>
        <dbReference type="EMBL" id="MBP1924229.1"/>
    </source>
</evidence>
<keyword evidence="2 5" id="KW-0285">Flavoprotein</keyword>
<keyword evidence="5" id="KW-0521">NADP</keyword>
<dbReference type="Proteomes" id="UP001519342">
    <property type="component" value="Unassembled WGS sequence"/>
</dbReference>
<keyword evidence="3 5" id="KW-0288">FMN</keyword>
<dbReference type="PIRSF" id="PIRSF005426">
    <property type="entry name" value="Frp"/>
    <property type="match status" value="1"/>
</dbReference>
<feature type="domain" description="Nitroreductase" evidence="6">
    <location>
        <begin position="10"/>
        <end position="162"/>
    </location>
</feature>
<keyword evidence="4 5" id="KW-0560">Oxidoreductase</keyword>
<evidence type="ECO:0000256" key="5">
    <source>
        <dbReference type="PIRNR" id="PIRNR005426"/>
    </source>
</evidence>
<keyword evidence="8" id="KW-1185">Reference proteome</keyword>
<comment type="similarity">
    <text evidence="1 5">Belongs to the flavin oxidoreductase frp family.</text>
</comment>
<evidence type="ECO:0000259" key="6">
    <source>
        <dbReference type="Pfam" id="PF00881"/>
    </source>
</evidence>